<dbReference type="InterPro" id="IPR052160">
    <property type="entry name" value="Gypsy_RT_Integrase-like"/>
</dbReference>
<gene>
    <name evidence="2" type="ORF">K2173_002084</name>
</gene>
<dbReference type="InterPro" id="IPR001584">
    <property type="entry name" value="Integrase_cat-core"/>
</dbReference>
<sequence length="271" mass="31601">MPLKGILEVELFDVWRIDFMGPLPSFANLLKKYGVYHKLALAYHPQSNGQAEISNREIKSILEKTVNTSRKDWSLRLDDALWAYRTAYKTPIGTTPFRLVYGKSCHLPVELEHKAYWAVHKLNLDFKAAGERRLLQLNELEELRLDAYENARIYKERTKRWHDQHIIQREFKEGDLVLLFNSRLKLFPGKLKSRWSGPFKIVKVYSHGAVEVEDPKTGVFKVNGQRLKPYLSPLVYKKLSLGESQLFGNWKFIEIELSLVIIIVLITCCRV</sequence>
<proteinExistence type="predicted"/>
<evidence type="ECO:0000313" key="3">
    <source>
        <dbReference type="Proteomes" id="UP001159364"/>
    </source>
</evidence>
<dbReference type="PROSITE" id="PS50994">
    <property type="entry name" value="INTEGRASE"/>
    <property type="match status" value="1"/>
</dbReference>
<feature type="domain" description="Integrase catalytic" evidence="1">
    <location>
        <begin position="1"/>
        <end position="104"/>
    </location>
</feature>
<organism evidence="2 3">
    <name type="scientific">Erythroxylum novogranatense</name>
    <dbReference type="NCBI Taxonomy" id="1862640"/>
    <lineage>
        <taxon>Eukaryota</taxon>
        <taxon>Viridiplantae</taxon>
        <taxon>Streptophyta</taxon>
        <taxon>Embryophyta</taxon>
        <taxon>Tracheophyta</taxon>
        <taxon>Spermatophyta</taxon>
        <taxon>Magnoliopsida</taxon>
        <taxon>eudicotyledons</taxon>
        <taxon>Gunneridae</taxon>
        <taxon>Pentapetalae</taxon>
        <taxon>rosids</taxon>
        <taxon>fabids</taxon>
        <taxon>Malpighiales</taxon>
        <taxon>Erythroxylaceae</taxon>
        <taxon>Erythroxylum</taxon>
    </lineage>
</organism>
<comment type="caution">
    <text evidence="2">The sequence shown here is derived from an EMBL/GenBank/DDBJ whole genome shotgun (WGS) entry which is preliminary data.</text>
</comment>
<dbReference type="InterPro" id="IPR012337">
    <property type="entry name" value="RNaseH-like_sf"/>
</dbReference>
<dbReference type="AlphaFoldDB" id="A0AAV8SQH8"/>
<dbReference type="InterPro" id="IPR036397">
    <property type="entry name" value="RNaseH_sf"/>
</dbReference>
<keyword evidence="3" id="KW-1185">Reference proteome</keyword>
<dbReference type="Gene3D" id="3.30.420.10">
    <property type="entry name" value="Ribonuclease H-like superfamily/Ribonuclease H"/>
    <property type="match status" value="1"/>
</dbReference>
<name>A0AAV8SQH8_9ROSI</name>
<dbReference type="GO" id="GO:0003676">
    <property type="term" value="F:nucleic acid binding"/>
    <property type="evidence" value="ECO:0007669"/>
    <property type="project" value="InterPro"/>
</dbReference>
<dbReference type="Proteomes" id="UP001159364">
    <property type="component" value="Linkage Group LG09"/>
</dbReference>
<dbReference type="EMBL" id="JAIWQS010000009">
    <property type="protein sequence ID" value="KAJ8754185.1"/>
    <property type="molecule type" value="Genomic_DNA"/>
</dbReference>
<accession>A0AAV8SQH8</accession>
<evidence type="ECO:0000259" key="1">
    <source>
        <dbReference type="PROSITE" id="PS50994"/>
    </source>
</evidence>
<reference evidence="2 3" key="1">
    <citation type="submission" date="2021-09" db="EMBL/GenBank/DDBJ databases">
        <title>Genomic insights and catalytic innovation underlie evolution of tropane alkaloids biosynthesis.</title>
        <authorList>
            <person name="Wang Y.-J."/>
            <person name="Tian T."/>
            <person name="Huang J.-P."/>
            <person name="Huang S.-X."/>
        </authorList>
    </citation>
    <scope>NUCLEOTIDE SEQUENCE [LARGE SCALE GENOMIC DNA]</scope>
    <source>
        <strain evidence="2">KIB-2018</strain>
        <tissue evidence="2">Leaf</tissue>
    </source>
</reference>
<dbReference type="SUPFAM" id="SSF53098">
    <property type="entry name" value="Ribonuclease H-like"/>
    <property type="match status" value="1"/>
</dbReference>
<evidence type="ECO:0000313" key="2">
    <source>
        <dbReference type="EMBL" id="KAJ8754185.1"/>
    </source>
</evidence>
<protein>
    <recommendedName>
        <fullName evidence="1">Integrase catalytic domain-containing protein</fullName>
    </recommendedName>
</protein>
<dbReference type="GO" id="GO:0015074">
    <property type="term" value="P:DNA integration"/>
    <property type="evidence" value="ECO:0007669"/>
    <property type="project" value="InterPro"/>
</dbReference>
<dbReference type="PANTHER" id="PTHR47266">
    <property type="entry name" value="ENDONUCLEASE-RELATED"/>
    <property type="match status" value="1"/>
</dbReference>